<dbReference type="Gene3D" id="2.30.38.10">
    <property type="entry name" value="Luciferase, Domain 3"/>
    <property type="match status" value="1"/>
</dbReference>
<evidence type="ECO:0000259" key="4">
    <source>
        <dbReference type="Pfam" id="PF00501"/>
    </source>
</evidence>
<dbReference type="GO" id="GO:0005737">
    <property type="term" value="C:cytoplasm"/>
    <property type="evidence" value="ECO:0007669"/>
    <property type="project" value="TreeGrafter"/>
</dbReference>
<comment type="cofactor">
    <cofactor evidence="1">
        <name>pantetheine 4'-phosphate</name>
        <dbReference type="ChEBI" id="CHEBI:47942"/>
    </cofactor>
</comment>
<dbReference type="AlphaFoldDB" id="A0A561UCM2"/>
<dbReference type="InterPro" id="IPR025110">
    <property type="entry name" value="AMP-bd_C"/>
</dbReference>
<proteinExistence type="predicted"/>
<dbReference type="Gene3D" id="3.30.300.30">
    <property type="match status" value="1"/>
</dbReference>
<dbReference type="RefSeq" id="WP_145903364.1">
    <property type="nucleotide sequence ID" value="NZ_BAAAMZ010000039.1"/>
</dbReference>
<reference evidence="6 7" key="1">
    <citation type="submission" date="2019-06" db="EMBL/GenBank/DDBJ databases">
        <title>Sequencing the genomes of 1000 actinobacteria strains.</title>
        <authorList>
            <person name="Klenk H.-P."/>
        </authorList>
    </citation>
    <scope>NUCLEOTIDE SEQUENCE [LARGE SCALE GENOMIC DNA]</scope>
    <source>
        <strain evidence="6 7">DSM 44826</strain>
    </source>
</reference>
<dbReference type="FunFam" id="3.40.50.980:FF:000001">
    <property type="entry name" value="Non-ribosomal peptide synthetase"/>
    <property type="match status" value="1"/>
</dbReference>
<dbReference type="Gene3D" id="3.40.50.980">
    <property type="match status" value="2"/>
</dbReference>
<dbReference type="Proteomes" id="UP000317940">
    <property type="component" value="Unassembled WGS sequence"/>
</dbReference>
<dbReference type="Pfam" id="PF00501">
    <property type="entry name" value="AMP-binding"/>
    <property type="match status" value="1"/>
</dbReference>
<comment type="caution">
    <text evidence="6">The sequence shown here is derived from an EMBL/GenBank/DDBJ whole genome shotgun (WGS) entry which is preliminary data.</text>
</comment>
<evidence type="ECO:0000313" key="7">
    <source>
        <dbReference type="Proteomes" id="UP000317940"/>
    </source>
</evidence>
<evidence type="ECO:0000256" key="3">
    <source>
        <dbReference type="ARBA" id="ARBA00022553"/>
    </source>
</evidence>
<organism evidence="6 7">
    <name type="scientific">Kitasatospora viridis</name>
    <dbReference type="NCBI Taxonomy" id="281105"/>
    <lineage>
        <taxon>Bacteria</taxon>
        <taxon>Bacillati</taxon>
        <taxon>Actinomycetota</taxon>
        <taxon>Actinomycetes</taxon>
        <taxon>Kitasatosporales</taxon>
        <taxon>Streptomycetaceae</taxon>
        <taxon>Kitasatospora</taxon>
    </lineage>
</organism>
<dbReference type="InterPro" id="IPR010071">
    <property type="entry name" value="AA_adenyl_dom"/>
</dbReference>
<dbReference type="SUPFAM" id="SSF56801">
    <property type="entry name" value="Acetyl-CoA synthetase-like"/>
    <property type="match status" value="1"/>
</dbReference>
<evidence type="ECO:0000256" key="2">
    <source>
        <dbReference type="ARBA" id="ARBA00022450"/>
    </source>
</evidence>
<keyword evidence="3" id="KW-0597">Phosphoprotein</keyword>
<dbReference type="CDD" id="cd12117">
    <property type="entry name" value="A_NRPS_Srf_like"/>
    <property type="match status" value="1"/>
</dbReference>
<evidence type="ECO:0000259" key="5">
    <source>
        <dbReference type="Pfam" id="PF13193"/>
    </source>
</evidence>
<evidence type="ECO:0000256" key="1">
    <source>
        <dbReference type="ARBA" id="ARBA00001957"/>
    </source>
</evidence>
<feature type="domain" description="AMP-binding enzyme C-terminal" evidence="5">
    <location>
        <begin position="416"/>
        <end position="493"/>
    </location>
</feature>
<accession>A0A561UCM2</accession>
<dbReference type="FunFam" id="2.30.38.10:FF:000001">
    <property type="entry name" value="Non-ribosomal peptide synthetase PvdI"/>
    <property type="match status" value="1"/>
</dbReference>
<dbReference type="PROSITE" id="PS00455">
    <property type="entry name" value="AMP_BINDING"/>
    <property type="match status" value="1"/>
</dbReference>
<dbReference type="Pfam" id="PF13193">
    <property type="entry name" value="AMP-binding_C"/>
    <property type="match status" value="1"/>
</dbReference>
<dbReference type="OrthoDB" id="3860469at2"/>
<dbReference type="NCBIfam" id="TIGR01733">
    <property type="entry name" value="AA-adenyl-dom"/>
    <property type="match status" value="1"/>
</dbReference>
<gene>
    <name evidence="6" type="ORF">FHX73_11866</name>
</gene>
<evidence type="ECO:0000313" key="6">
    <source>
        <dbReference type="EMBL" id="TWF97091.1"/>
    </source>
</evidence>
<dbReference type="InterPro" id="IPR020845">
    <property type="entry name" value="AMP-binding_CS"/>
</dbReference>
<protein>
    <submittedName>
        <fullName evidence="6">Amino acid adenylation domain-containing protein</fullName>
    </submittedName>
</protein>
<dbReference type="InterPro" id="IPR045851">
    <property type="entry name" value="AMP-bd_C_sf"/>
</dbReference>
<keyword evidence="2" id="KW-0596">Phosphopantetheine</keyword>
<dbReference type="FunFam" id="3.40.50.12780:FF:000012">
    <property type="entry name" value="Non-ribosomal peptide synthetase"/>
    <property type="match status" value="1"/>
</dbReference>
<dbReference type="EMBL" id="VIWT01000001">
    <property type="protein sequence ID" value="TWF97091.1"/>
    <property type="molecule type" value="Genomic_DNA"/>
</dbReference>
<dbReference type="PANTHER" id="PTHR45527:SF1">
    <property type="entry name" value="FATTY ACID SYNTHASE"/>
    <property type="match status" value="1"/>
</dbReference>
<dbReference type="InterPro" id="IPR000873">
    <property type="entry name" value="AMP-dep_synth/lig_dom"/>
</dbReference>
<dbReference type="GO" id="GO:0044550">
    <property type="term" value="P:secondary metabolite biosynthetic process"/>
    <property type="evidence" value="ECO:0007669"/>
    <property type="project" value="TreeGrafter"/>
</dbReference>
<keyword evidence="7" id="KW-1185">Reference proteome</keyword>
<feature type="domain" description="AMP-dependent synthetase/ligase" evidence="4">
    <location>
        <begin position="11"/>
        <end position="357"/>
    </location>
</feature>
<dbReference type="PANTHER" id="PTHR45527">
    <property type="entry name" value="NONRIBOSOMAL PEPTIDE SYNTHETASE"/>
    <property type="match status" value="1"/>
</dbReference>
<name>A0A561UCM2_9ACTN</name>
<dbReference type="GO" id="GO:0043041">
    <property type="term" value="P:amino acid activation for nonribosomal peptide biosynthetic process"/>
    <property type="evidence" value="ECO:0007669"/>
    <property type="project" value="TreeGrafter"/>
</dbReference>
<dbReference type="GO" id="GO:0031177">
    <property type="term" value="F:phosphopantetheine binding"/>
    <property type="evidence" value="ECO:0007669"/>
    <property type="project" value="TreeGrafter"/>
</dbReference>
<sequence length="511" mass="54062">MPISETVLDLFARQVSARGASTALWSPPYRRSFGELDAQAQELADHLVGLGIRPDDRVAILLPRGPEQVVAMLAVLKAGGAYVPLDPAHPVERIDFLLRDSGARLLVTDQRLTGRPTHPVERLHIDLPLPARPAAAPPQRPAVAPDSLAYVIYTSGSTGTPKGVAVTHRCVVRLVRGLDEVAVGPDDTLLMLAPTAFDASTFEVWSALCNGARLAIHPPGPVGPRELGAELRRTGVTVLWLTAQLANLVADLHPQALEPLRTLVVGGEVLSVPHLRLLLAANPQLRIVNGYGPTETTTFATTHPVAPADLDEAGGVPIGRPIGDTRCHVVDPEGRPVPAGVLGELLVGGAGVARGYLGRPGLTAERFVPDPFGPPGGRLYRTGDLVRRRADGVIEFASRIDDQVKLRGFRIEPGEIRAVLTQHPAVRDAFVTVSGSGLATELVAYVVPVAPGGPAGGVDAAQLRTHLGERLPEPLVPGRFVLLDRLPLTSNGKVDRRALPDPAAPTASGRR</sequence>